<dbReference type="Proteomes" id="UP000032027">
    <property type="component" value="Chromosome"/>
</dbReference>
<comment type="cofactor">
    <cofactor evidence="2">
        <name>methylcob(III)alamin</name>
        <dbReference type="ChEBI" id="CHEBI:28115"/>
    </cofactor>
</comment>
<evidence type="ECO:0000256" key="10">
    <source>
        <dbReference type="ARBA" id="ARBA00022691"/>
    </source>
</evidence>
<dbReference type="HOGENOM" id="CLU_004914_3_0_2"/>
<keyword evidence="13" id="KW-0486">Methionine biosynthesis</keyword>
<dbReference type="PANTHER" id="PTHR45833:SF1">
    <property type="entry name" value="METHIONINE SYNTHASE"/>
    <property type="match status" value="1"/>
</dbReference>
<evidence type="ECO:0000256" key="11">
    <source>
        <dbReference type="ARBA" id="ARBA00022723"/>
    </source>
</evidence>
<dbReference type="AlphaFoldDB" id="A0A0C5CA93"/>
<protein>
    <recommendedName>
        <fullName evidence="5">methionine synthase</fullName>
        <ecNumber evidence="5">2.1.1.13</ecNumber>
    </recommendedName>
    <alternativeName>
        <fullName evidence="15">5-methyltetrahydrofolate--homocysteine methyltransferase</fullName>
    </alternativeName>
</protein>
<keyword evidence="10" id="KW-0949">S-adenosyl-L-methionine</keyword>
<dbReference type="EC" id="2.1.1.13" evidence="5"/>
<dbReference type="GO" id="GO:0005829">
    <property type="term" value="C:cytosol"/>
    <property type="evidence" value="ECO:0007669"/>
    <property type="project" value="TreeGrafter"/>
</dbReference>
<dbReference type="Pfam" id="PF02574">
    <property type="entry name" value="S-methyl_trans"/>
    <property type="match status" value="1"/>
</dbReference>
<evidence type="ECO:0000256" key="5">
    <source>
        <dbReference type="ARBA" id="ARBA00012032"/>
    </source>
</evidence>
<evidence type="ECO:0000256" key="9">
    <source>
        <dbReference type="ARBA" id="ARBA00022679"/>
    </source>
</evidence>
<evidence type="ECO:0000256" key="12">
    <source>
        <dbReference type="ARBA" id="ARBA00022833"/>
    </source>
</evidence>
<dbReference type="GO" id="GO:0031419">
    <property type="term" value="F:cobalamin binding"/>
    <property type="evidence" value="ECO:0007669"/>
    <property type="project" value="UniProtKB-KW"/>
</dbReference>
<keyword evidence="11" id="KW-0479">Metal-binding</keyword>
<sequence length="328" mass="36303">MPSYFEIKLTEKESFLDALQKRVLLFDGAMGTEIQKFNPKPEDFPNNQDGFNDGLVLTHPEWIKEIHKKYLDAGADCIETNSFGSNKIKLDEYGFGDQTIDFNKKIAQLASEVCQEYSDRPRYVIGSMGPSGFLPSSNDPDLGQKPLDEIRDAFELQAEGLILGGVDALLIETSQDILEVKLVIEACHNAMKKTGKKIPIIANTTLDQYGKMLLGTNIQAAYTTVSDMGIDIFGMNCSTGPIEMTPSVRWLDEQNEHNILVVPNAGMPENEGGQAVYKMTPEKMGDALGDFLKQYKKVRIIGGCCGTNPEHIKVLRKVIDEKANSVEG</sequence>
<keyword evidence="12" id="KW-0862">Zinc</keyword>
<proteinExistence type="inferred from homology"/>
<gene>
    <name evidence="17" type="primary">metH</name>
    <name evidence="17" type="ORF">NPIRD3C_0845</name>
</gene>
<comment type="cofactor">
    <cofactor evidence="1">
        <name>Zn(2+)</name>
        <dbReference type="ChEBI" id="CHEBI:29105"/>
    </cofactor>
</comment>
<dbReference type="PANTHER" id="PTHR45833">
    <property type="entry name" value="METHIONINE SYNTHASE"/>
    <property type="match status" value="1"/>
</dbReference>
<dbReference type="InterPro" id="IPR003726">
    <property type="entry name" value="HCY_dom"/>
</dbReference>
<feature type="domain" description="Hcy-binding" evidence="16">
    <location>
        <begin position="12"/>
        <end position="319"/>
    </location>
</feature>
<evidence type="ECO:0000256" key="13">
    <source>
        <dbReference type="ARBA" id="ARBA00023167"/>
    </source>
</evidence>
<dbReference type="PROSITE" id="PS50970">
    <property type="entry name" value="HCY"/>
    <property type="match status" value="1"/>
</dbReference>
<evidence type="ECO:0000256" key="14">
    <source>
        <dbReference type="ARBA" id="ARBA00023285"/>
    </source>
</evidence>
<keyword evidence="14" id="KW-0170">Cobalt</keyword>
<dbReference type="GO" id="GO:0046653">
    <property type="term" value="P:tetrahydrofolate metabolic process"/>
    <property type="evidence" value="ECO:0007669"/>
    <property type="project" value="TreeGrafter"/>
</dbReference>
<dbReference type="InterPro" id="IPR036589">
    <property type="entry name" value="HCY_dom_sf"/>
</dbReference>
<keyword evidence="18" id="KW-1185">Reference proteome</keyword>
<dbReference type="FunFam" id="3.20.20.330:FF:000001">
    <property type="entry name" value="Methionine synthase"/>
    <property type="match status" value="1"/>
</dbReference>
<dbReference type="KEGG" id="nid:NPIRD3C_0845"/>
<name>A0A0C5CA93_9ARCH</name>
<reference evidence="18" key="1">
    <citation type="submission" date="2015-02" db="EMBL/GenBank/DDBJ databases">
        <title>Characterization of two novel Thaumarchaeota isolated from the Northern Adriatic Sea.</title>
        <authorList>
            <person name="Bayer B."/>
            <person name="Vojvoda J."/>
            <person name="Offre P."/>
            <person name="Srivastava A."/>
            <person name="Elisabeth N."/>
            <person name="Garcia J.A.L."/>
            <person name="Schleper C."/>
            <person name="Herndl G.J."/>
        </authorList>
    </citation>
    <scope>NUCLEOTIDE SEQUENCE [LARGE SCALE GENOMIC DNA]</scope>
    <source>
        <strain evidence="18">D3C</strain>
    </source>
</reference>
<dbReference type="Gene3D" id="3.20.20.330">
    <property type="entry name" value="Homocysteine-binding-like domain"/>
    <property type="match status" value="1"/>
</dbReference>
<evidence type="ECO:0000259" key="16">
    <source>
        <dbReference type="PROSITE" id="PS50970"/>
    </source>
</evidence>
<reference evidence="17 18" key="2">
    <citation type="journal article" date="2016" name="ISME J.">
        <title>Physiological and genomic characterization of two novel marine thaumarchaeal strains indicates niche differentiation.</title>
        <authorList>
            <person name="Bayer B."/>
            <person name="Vojvoda J."/>
            <person name="Offre P."/>
            <person name="Alves R.J."/>
            <person name="Elisabeth N.H."/>
            <person name="Garcia J.A."/>
            <person name="Volland J.M."/>
            <person name="Srivastava A."/>
            <person name="Schleper C."/>
            <person name="Herndl G.J."/>
        </authorList>
    </citation>
    <scope>NUCLEOTIDE SEQUENCE [LARGE SCALE GENOMIC DNA]</scope>
    <source>
        <strain evidence="17 18">D3C</strain>
    </source>
</reference>
<evidence type="ECO:0000256" key="8">
    <source>
        <dbReference type="ARBA" id="ARBA00022628"/>
    </source>
</evidence>
<organism evidence="17 18">
    <name type="scientific">Nitrosopumilus piranensis</name>
    <dbReference type="NCBI Taxonomy" id="1582439"/>
    <lineage>
        <taxon>Archaea</taxon>
        <taxon>Nitrososphaerota</taxon>
        <taxon>Nitrososphaeria</taxon>
        <taxon>Nitrosopumilales</taxon>
        <taxon>Nitrosopumilaceae</taxon>
        <taxon>Nitrosopumilus</taxon>
    </lineage>
</organism>
<reference evidence="17 18" key="3">
    <citation type="journal article" date="2019" name="Int. J. Syst. Evol. Microbiol.">
        <title>Nitrosopumilus adriaticus sp. nov. and Nitrosopumilus piranensis sp. nov., two ammonia-oxidizing archaea from the Adriatic Sea and members of the class Nitrososphaeria.</title>
        <authorList>
            <person name="Bayer B."/>
            <person name="Vojvoda J."/>
            <person name="Reinthaler T."/>
            <person name="Reyes C."/>
            <person name="Pinto M."/>
            <person name="Herndl G.J."/>
        </authorList>
    </citation>
    <scope>NUCLEOTIDE SEQUENCE [LARGE SCALE GENOMIC DNA]</scope>
    <source>
        <strain evidence="17 18">D3C</strain>
    </source>
</reference>
<dbReference type="PATRIC" id="fig|1582439.9.peg.867"/>
<evidence type="ECO:0000313" key="18">
    <source>
        <dbReference type="Proteomes" id="UP000032027"/>
    </source>
</evidence>
<dbReference type="GO" id="GO:0008705">
    <property type="term" value="F:methionine synthase activity"/>
    <property type="evidence" value="ECO:0007669"/>
    <property type="project" value="UniProtKB-EC"/>
</dbReference>
<evidence type="ECO:0000256" key="2">
    <source>
        <dbReference type="ARBA" id="ARBA00001956"/>
    </source>
</evidence>
<dbReference type="GO" id="GO:0032259">
    <property type="term" value="P:methylation"/>
    <property type="evidence" value="ECO:0007669"/>
    <property type="project" value="UniProtKB-KW"/>
</dbReference>
<dbReference type="GO" id="GO:0050667">
    <property type="term" value="P:homocysteine metabolic process"/>
    <property type="evidence" value="ECO:0007669"/>
    <property type="project" value="TreeGrafter"/>
</dbReference>
<dbReference type="SUPFAM" id="SSF82282">
    <property type="entry name" value="Homocysteine S-methyltransferase"/>
    <property type="match status" value="1"/>
</dbReference>
<accession>A0A0C5CA93</accession>
<evidence type="ECO:0000313" key="17">
    <source>
        <dbReference type="EMBL" id="AJM92057.1"/>
    </source>
</evidence>
<dbReference type="GO" id="GO:0046872">
    <property type="term" value="F:metal ion binding"/>
    <property type="evidence" value="ECO:0007669"/>
    <property type="project" value="UniProtKB-KW"/>
</dbReference>
<evidence type="ECO:0000256" key="4">
    <source>
        <dbReference type="ARBA" id="ARBA00010398"/>
    </source>
</evidence>
<comment type="pathway">
    <text evidence="3">Amino-acid biosynthesis; L-methionine biosynthesis via de novo pathway; L-methionine from L-homocysteine (MetH route): step 1/1.</text>
</comment>
<keyword evidence="8" id="KW-0846">Cobalamin</keyword>
<comment type="similarity">
    <text evidence="4">Belongs to the vitamin-B12 dependent methionine synthase family.</text>
</comment>
<keyword evidence="6 17" id="KW-0489">Methyltransferase</keyword>
<dbReference type="EMBL" id="CP010868">
    <property type="protein sequence ID" value="AJM92057.1"/>
    <property type="molecule type" value="Genomic_DNA"/>
</dbReference>
<evidence type="ECO:0000256" key="3">
    <source>
        <dbReference type="ARBA" id="ARBA00005178"/>
    </source>
</evidence>
<keyword evidence="9 17" id="KW-0808">Transferase</keyword>
<evidence type="ECO:0000256" key="7">
    <source>
        <dbReference type="ARBA" id="ARBA00022605"/>
    </source>
</evidence>
<evidence type="ECO:0000256" key="6">
    <source>
        <dbReference type="ARBA" id="ARBA00022603"/>
    </source>
</evidence>
<evidence type="ECO:0000256" key="1">
    <source>
        <dbReference type="ARBA" id="ARBA00001947"/>
    </source>
</evidence>
<keyword evidence="7" id="KW-0028">Amino-acid biosynthesis</keyword>
<dbReference type="STRING" id="1582439.NPIRD3C_0845"/>
<dbReference type="InterPro" id="IPR050554">
    <property type="entry name" value="Met_Synthase/Corrinoid"/>
</dbReference>
<evidence type="ECO:0000256" key="15">
    <source>
        <dbReference type="ARBA" id="ARBA00031040"/>
    </source>
</evidence>